<reference evidence="1" key="2">
    <citation type="journal article" date="2020" name="Nat. Commun.">
        <title>Large-scale genome sequencing of mycorrhizal fungi provides insights into the early evolution of symbiotic traits.</title>
        <authorList>
            <person name="Miyauchi S."/>
            <person name="Kiss E."/>
            <person name="Kuo A."/>
            <person name="Drula E."/>
            <person name="Kohler A."/>
            <person name="Sanchez-Garcia M."/>
            <person name="Morin E."/>
            <person name="Andreopoulos B."/>
            <person name="Barry K.W."/>
            <person name="Bonito G."/>
            <person name="Buee M."/>
            <person name="Carver A."/>
            <person name="Chen C."/>
            <person name="Cichocki N."/>
            <person name="Clum A."/>
            <person name="Culley D."/>
            <person name="Crous P.W."/>
            <person name="Fauchery L."/>
            <person name="Girlanda M."/>
            <person name="Hayes R.D."/>
            <person name="Keri Z."/>
            <person name="LaButti K."/>
            <person name="Lipzen A."/>
            <person name="Lombard V."/>
            <person name="Magnuson J."/>
            <person name="Maillard F."/>
            <person name="Murat C."/>
            <person name="Nolan M."/>
            <person name="Ohm R.A."/>
            <person name="Pangilinan J."/>
            <person name="Pereira M.F."/>
            <person name="Perotto S."/>
            <person name="Peter M."/>
            <person name="Pfister S."/>
            <person name="Riley R."/>
            <person name="Sitrit Y."/>
            <person name="Stielow J.B."/>
            <person name="Szollosi G."/>
            <person name="Zifcakova L."/>
            <person name="Stursova M."/>
            <person name="Spatafora J.W."/>
            <person name="Tedersoo L."/>
            <person name="Vaario L.M."/>
            <person name="Yamada A."/>
            <person name="Yan M."/>
            <person name="Wang P."/>
            <person name="Xu J."/>
            <person name="Bruns T."/>
            <person name="Baldrian P."/>
            <person name="Vilgalys R."/>
            <person name="Dunand C."/>
            <person name="Henrissat B."/>
            <person name="Grigoriev I.V."/>
            <person name="Hibbett D."/>
            <person name="Nagy L.G."/>
            <person name="Martin F.M."/>
        </authorList>
    </citation>
    <scope>NUCLEOTIDE SEQUENCE</scope>
    <source>
        <strain evidence="1">Prilba</strain>
    </source>
</reference>
<dbReference type="OrthoDB" id="2523383at2759"/>
<evidence type="ECO:0000313" key="1">
    <source>
        <dbReference type="EMBL" id="KAF8477735.1"/>
    </source>
</evidence>
<sequence>MYQHQHPAAPLPNLQLPRTLNRPAFTEVQREAILAVEPNLGQVPFEYIRKGLHARGDELMASVTAAVVPPQLPRSRLPSSFDIAPTRGAAPITHILAVQTSPSSKHPTTDSVFLVPAHHIVLAANCAHIPRIPVSRPQMRSNGMLTVPVMPLVVPHAEAFAPLHAFLVSHRLDRLMSALLPVPPSMLSHRGSASRGGGSSSAGGPFAHISTPQVATFLATSASGDKMSALMALTRTVSAIWRNACALGVFDRELWAALDFSWEVILGAMNMVATRAV</sequence>
<proteinExistence type="predicted"/>
<dbReference type="EMBL" id="WHVB01000013">
    <property type="protein sequence ID" value="KAF8477735.1"/>
    <property type="molecule type" value="Genomic_DNA"/>
</dbReference>
<accession>A0A9P5MSL4</accession>
<dbReference type="Proteomes" id="UP000759537">
    <property type="component" value="Unassembled WGS sequence"/>
</dbReference>
<comment type="caution">
    <text evidence="1">The sequence shown here is derived from an EMBL/GenBank/DDBJ whole genome shotgun (WGS) entry which is preliminary data.</text>
</comment>
<name>A0A9P5MSL4_9AGAM</name>
<protein>
    <submittedName>
        <fullName evidence="1">Uncharacterized protein</fullName>
    </submittedName>
</protein>
<gene>
    <name evidence="1" type="ORF">DFH94DRAFT_634384</name>
</gene>
<reference evidence="1" key="1">
    <citation type="submission" date="2019-10" db="EMBL/GenBank/DDBJ databases">
        <authorList>
            <consortium name="DOE Joint Genome Institute"/>
            <person name="Kuo A."/>
            <person name="Miyauchi S."/>
            <person name="Kiss E."/>
            <person name="Drula E."/>
            <person name="Kohler A."/>
            <person name="Sanchez-Garcia M."/>
            <person name="Andreopoulos B."/>
            <person name="Barry K.W."/>
            <person name="Bonito G."/>
            <person name="Buee M."/>
            <person name="Carver A."/>
            <person name="Chen C."/>
            <person name="Cichocki N."/>
            <person name="Clum A."/>
            <person name="Culley D."/>
            <person name="Crous P.W."/>
            <person name="Fauchery L."/>
            <person name="Girlanda M."/>
            <person name="Hayes R."/>
            <person name="Keri Z."/>
            <person name="LaButti K."/>
            <person name="Lipzen A."/>
            <person name="Lombard V."/>
            <person name="Magnuson J."/>
            <person name="Maillard F."/>
            <person name="Morin E."/>
            <person name="Murat C."/>
            <person name="Nolan M."/>
            <person name="Ohm R."/>
            <person name="Pangilinan J."/>
            <person name="Pereira M."/>
            <person name="Perotto S."/>
            <person name="Peter M."/>
            <person name="Riley R."/>
            <person name="Sitrit Y."/>
            <person name="Stielow B."/>
            <person name="Szollosi G."/>
            <person name="Zifcakova L."/>
            <person name="Stursova M."/>
            <person name="Spatafora J.W."/>
            <person name="Tedersoo L."/>
            <person name="Vaario L.-M."/>
            <person name="Yamada A."/>
            <person name="Yan M."/>
            <person name="Wang P."/>
            <person name="Xu J."/>
            <person name="Bruns T."/>
            <person name="Baldrian P."/>
            <person name="Vilgalys R."/>
            <person name="Henrissat B."/>
            <person name="Grigoriev I.V."/>
            <person name="Hibbett D."/>
            <person name="Nagy L.G."/>
            <person name="Martin F.M."/>
        </authorList>
    </citation>
    <scope>NUCLEOTIDE SEQUENCE</scope>
    <source>
        <strain evidence="1">Prilba</strain>
    </source>
</reference>
<organism evidence="1 2">
    <name type="scientific">Russula ochroleuca</name>
    <dbReference type="NCBI Taxonomy" id="152965"/>
    <lineage>
        <taxon>Eukaryota</taxon>
        <taxon>Fungi</taxon>
        <taxon>Dikarya</taxon>
        <taxon>Basidiomycota</taxon>
        <taxon>Agaricomycotina</taxon>
        <taxon>Agaricomycetes</taxon>
        <taxon>Russulales</taxon>
        <taxon>Russulaceae</taxon>
        <taxon>Russula</taxon>
    </lineage>
</organism>
<evidence type="ECO:0000313" key="2">
    <source>
        <dbReference type="Proteomes" id="UP000759537"/>
    </source>
</evidence>
<keyword evidence="2" id="KW-1185">Reference proteome</keyword>
<dbReference type="AlphaFoldDB" id="A0A9P5MSL4"/>